<dbReference type="GO" id="GO:0009103">
    <property type="term" value="P:lipopolysaccharide biosynthetic process"/>
    <property type="evidence" value="ECO:0007669"/>
    <property type="project" value="UniProtKB-ARBA"/>
</dbReference>
<dbReference type="GO" id="GO:0005886">
    <property type="term" value="C:plasma membrane"/>
    <property type="evidence" value="ECO:0007669"/>
    <property type="project" value="UniProtKB-SubCell"/>
</dbReference>
<feature type="transmembrane region" description="Helical" evidence="8">
    <location>
        <begin position="359"/>
        <end position="377"/>
    </location>
</feature>
<feature type="transmembrane region" description="Helical" evidence="8">
    <location>
        <begin position="302"/>
        <end position="323"/>
    </location>
</feature>
<comment type="subcellular location">
    <subcellularLocation>
        <location evidence="1">Cell membrane</location>
        <topology evidence="1">Multi-pass membrane protein</topology>
    </subcellularLocation>
</comment>
<evidence type="ECO:0000256" key="1">
    <source>
        <dbReference type="ARBA" id="ARBA00004651"/>
    </source>
</evidence>
<keyword evidence="4 10" id="KW-0808">Transferase</keyword>
<protein>
    <submittedName>
        <fullName evidence="10">Glycosyltransferase family 39 protein</fullName>
    </submittedName>
</protein>
<dbReference type="InterPro" id="IPR050297">
    <property type="entry name" value="LipidA_mod_glycosyltrf_83"/>
</dbReference>
<keyword evidence="7 8" id="KW-0472">Membrane</keyword>
<evidence type="ECO:0000256" key="6">
    <source>
        <dbReference type="ARBA" id="ARBA00022989"/>
    </source>
</evidence>
<feature type="domain" description="Glycosyltransferase RgtA/B/C/D-like" evidence="9">
    <location>
        <begin position="74"/>
        <end position="232"/>
    </location>
</feature>
<feature type="transmembrane region" description="Helical" evidence="8">
    <location>
        <begin position="60"/>
        <end position="83"/>
    </location>
</feature>
<feature type="transmembrane region" description="Helical" evidence="8">
    <location>
        <begin position="174"/>
        <end position="204"/>
    </location>
</feature>
<gene>
    <name evidence="10" type="ORF">EJP77_01190</name>
</gene>
<dbReference type="GO" id="GO:0016763">
    <property type="term" value="F:pentosyltransferase activity"/>
    <property type="evidence" value="ECO:0007669"/>
    <property type="project" value="TreeGrafter"/>
</dbReference>
<sequence length="426" mass="49124">MEKKRDSFVFWVCCGVFAVSILTIFIHQNSLLLGSLGKLDNDDVRYLRSGQYLLEHGKLIYYNPVTTLSAFIMPGLPVLIAGIMKVFGTGDAGIYAFRIFQALLTTASIGLIYLIANRLFGLRTAKIAVVLAAAYVPIYYAGDLILTETCFTFFLLLLSYVFLIALSKNRKRDYVLLGLVIAAAIYFRPTAAMLPLIIGMTWLFRREKLKLILRNTILLGLTLIICLSPWWIRNYQVFHQFIPLTNSSANPLLLGMLINGEEPQDFIRDHEQIYQTYRHGSEEQQKELAMMIFKYQITHHPFIFGAWLIFGKLIRLIIVPFYWAPILGIPYWLAALQHVIYLIFSIAGIWKMLRHRTSAYYGFLSILAYFVVIYLPFITMERYFYPTMLLMMIPLAHFMEQWRVLPINRRRARSTSLSEAKVNASA</sequence>
<keyword evidence="2" id="KW-1003">Cell membrane</keyword>
<feature type="transmembrane region" description="Helical" evidence="8">
    <location>
        <begin position="95"/>
        <end position="116"/>
    </location>
</feature>
<keyword evidence="11" id="KW-1185">Reference proteome</keyword>
<dbReference type="Pfam" id="PF13231">
    <property type="entry name" value="PMT_2"/>
    <property type="match status" value="1"/>
</dbReference>
<organism evidence="10 11">
    <name type="scientific">Paenibacillus zeisoli</name>
    <dbReference type="NCBI Taxonomy" id="2496267"/>
    <lineage>
        <taxon>Bacteria</taxon>
        <taxon>Bacillati</taxon>
        <taxon>Bacillota</taxon>
        <taxon>Bacilli</taxon>
        <taxon>Bacillales</taxon>
        <taxon>Paenibacillaceae</taxon>
        <taxon>Paenibacillus</taxon>
    </lineage>
</organism>
<dbReference type="PANTHER" id="PTHR33908:SF11">
    <property type="entry name" value="MEMBRANE PROTEIN"/>
    <property type="match status" value="1"/>
</dbReference>
<evidence type="ECO:0000256" key="4">
    <source>
        <dbReference type="ARBA" id="ARBA00022679"/>
    </source>
</evidence>
<evidence type="ECO:0000313" key="11">
    <source>
        <dbReference type="Proteomes" id="UP000272464"/>
    </source>
</evidence>
<dbReference type="PANTHER" id="PTHR33908">
    <property type="entry name" value="MANNOSYLTRANSFERASE YKCB-RELATED"/>
    <property type="match status" value="1"/>
</dbReference>
<keyword evidence="3" id="KW-0328">Glycosyltransferase</keyword>
<evidence type="ECO:0000256" key="8">
    <source>
        <dbReference type="SAM" id="Phobius"/>
    </source>
</evidence>
<evidence type="ECO:0000256" key="5">
    <source>
        <dbReference type="ARBA" id="ARBA00022692"/>
    </source>
</evidence>
<accession>A0A433XNL4</accession>
<feature type="transmembrane region" description="Helical" evidence="8">
    <location>
        <begin position="329"/>
        <end position="350"/>
    </location>
</feature>
<evidence type="ECO:0000256" key="7">
    <source>
        <dbReference type="ARBA" id="ARBA00023136"/>
    </source>
</evidence>
<feature type="transmembrane region" description="Helical" evidence="8">
    <location>
        <begin position="7"/>
        <end position="26"/>
    </location>
</feature>
<dbReference type="AlphaFoldDB" id="A0A433XNL4"/>
<evidence type="ECO:0000256" key="3">
    <source>
        <dbReference type="ARBA" id="ARBA00022676"/>
    </source>
</evidence>
<dbReference type="OrthoDB" id="136232at2"/>
<keyword evidence="5 8" id="KW-0812">Transmembrane</keyword>
<evidence type="ECO:0000313" key="10">
    <source>
        <dbReference type="EMBL" id="RUT35665.1"/>
    </source>
</evidence>
<reference evidence="10 11" key="1">
    <citation type="submission" date="2018-12" db="EMBL/GenBank/DDBJ databases">
        <authorList>
            <person name="Sun L."/>
            <person name="Chen Z."/>
        </authorList>
    </citation>
    <scope>NUCLEOTIDE SEQUENCE [LARGE SCALE GENOMIC DNA]</scope>
    <source>
        <strain evidence="10 11">3-5-3</strain>
    </source>
</reference>
<feature type="transmembrane region" description="Helical" evidence="8">
    <location>
        <begin position="383"/>
        <end position="405"/>
    </location>
</feature>
<evidence type="ECO:0000256" key="2">
    <source>
        <dbReference type="ARBA" id="ARBA00022475"/>
    </source>
</evidence>
<name>A0A433XNL4_9BACL</name>
<feature type="transmembrane region" description="Helical" evidence="8">
    <location>
        <begin position="149"/>
        <end position="168"/>
    </location>
</feature>
<dbReference type="InterPro" id="IPR038731">
    <property type="entry name" value="RgtA/B/C-like"/>
</dbReference>
<dbReference type="EMBL" id="RZNX01000001">
    <property type="protein sequence ID" value="RUT35665.1"/>
    <property type="molecule type" value="Genomic_DNA"/>
</dbReference>
<dbReference type="Proteomes" id="UP000272464">
    <property type="component" value="Unassembled WGS sequence"/>
</dbReference>
<dbReference type="RefSeq" id="WP_127197365.1">
    <property type="nucleotide sequence ID" value="NZ_RZNX01000001.1"/>
</dbReference>
<comment type="caution">
    <text evidence="10">The sequence shown here is derived from an EMBL/GenBank/DDBJ whole genome shotgun (WGS) entry which is preliminary data.</text>
</comment>
<evidence type="ECO:0000259" key="9">
    <source>
        <dbReference type="Pfam" id="PF13231"/>
    </source>
</evidence>
<keyword evidence="6 8" id="KW-1133">Transmembrane helix</keyword>
<feature type="transmembrane region" description="Helical" evidence="8">
    <location>
        <begin position="211"/>
        <end position="232"/>
    </location>
</feature>
<proteinExistence type="predicted"/>